<feature type="compositionally biased region" description="Low complexity" evidence="1">
    <location>
        <begin position="55"/>
        <end position="70"/>
    </location>
</feature>
<reference evidence="2" key="1">
    <citation type="submission" date="2019-05" db="EMBL/GenBank/DDBJ databases">
        <title>The de novo reference genome and transcriptome assemblies of the wild tomato species Solanum chilense.</title>
        <authorList>
            <person name="Stam R."/>
            <person name="Nosenko T."/>
            <person name="Hoerger A.C."/>
            <person name="Stephan W."/>
            <person name="Seidel M.A."/>
            <person name="Kuhn J.M.M."/>
            <person name="Haberer G."/>
            <person name="Tellier A."/>
        </authorList>
    </citation>
    <scope>NUCLEOTIDE SEQUENCE</scope>
    <source>
        <tissue evidence="2">Mature leaves</tissue>
    </source>
</reference>
<feature type="region of interest" description="Disordered" evidence="1">
    <location>
        <begin position="41"/>
        <end position="70"/>
    </location>
</feature>
<accession>A0A6N2B034</accession>
<name>A0A6N2B034_SOLCI</name>
<sequence length="70" mass="7634">MEGQYKKMKNRSFPPLPRRGLIKVKIVNSLIKSVAEFVNGVSENKNGNGKTSGESPVSFDSGVDSDGSYR</sequence>
<protein>
    <submittedName>
        <fullName evidence="2">Uncharacterized protein</fullName>
    </submittedName>
</protein>
<organism evidence="2">
    <name type="scientific">Solanum chilense</name>
    <name type="common">Tomato</name>
    <name type="synonym">Lycopersicon chilense</name>
    <dbReference type="NCBI Taxonomy" id="4083"/>
    <lineage>
        <taxon>Eukaryota</taxon>
        <taxon>Viridiplantae</taxon>
        <taxon>Streptophyta</taxon>
        <taxon>Embryophyta</taxon>
        <taxon>Tracheophyta</taxon>
        <taxon>Spermatophyta</taxon>
        <taxon>Magnoliopsida</taxon>
        <taxon>eudicotyledons</taxon>
        <taxon>Gunneridae</taxon>
        <taxon>Pentapetalae</taxon>
        <taxon>asterids</taxon>
        <taxon>lamiids</taxon>
        <taxon>Solanales</taxon>
        <taxon>Solanaceae</taxon>
        <taxon>Solanoideae</taxon>
        <taxon>Solaneae</taxon>
        <taxon>Solanum</taxon>
        <taxon>Solanum subgen. Lycopersicon</taxon>
    </lineage>
</organism>
<proteinExistence type="predicted"/>
<dbReference type="EMBL" id="RXGB01005257">
    <property type="protein sequence ID" value="TMW88225.1"/>
    <property type="molecule type" value="Genomic_DNA"/>
</dbReference>
<feature type="compositionally biased region" description="Polar residues" evidence="1">
    <location>
        <begin position="41"/>
        <end position="54"/>
    </location>
</feature>
<evidence type="ECO:0000256" key="1">
    <source>
        <dbReference type="SAM" id="MobiDB-lite"/>
    </source>
</evidence>
<evidence type="ECO:0000313" key="2">
    <source>
        <dbReference type="EMBL" id="TMW88225.1"/>
    </source>
</evidence>
<comment type="caution">
    <text evidence="2">The sequence shown here is derived from an EMBL/GenBank/DDBJ whole genome shotgun (WGS) entry which is preliminary data.</text>
</comment>
<dbReference type="AlphaFoldDB" id="A0A6N2B034"/>
<gene>
    <name evidence="2" type="ORF">EJD97_018886</name>
</gene>